<name>A0A7W6EVT2_9SPHN</name>
<evidence type="ECO:0008006" key="3">
    <source>
        <dbReference type="Google" id="ProtNLM"/>
    </source>
</evidence>
<protein>
    <recommendedName>
        <fullName evidence="3">YkgJ family cysteine cluster protein</fullName>
    </recommendedName>
</protein>
<accession>A0A7W6EVT2</accession>
<comment type="caution">
    <text evidence="1">The sequence shown here is derived from an EMBL/GenBank/DDBJ whole genome shotgun (WGS) entry which is preliminary data.</text>
</comment>
<gene>
    <name evidence="1" type="ORF">GGQ88_001787</name>
</gene>
<evidence type="ECO:0000313" key="2">
    <source>
        <dbReference type="Proteomes" id="UP000562395"/>
    </source>
</evidence>
<dbReference type="AlphaFoldDB" id="A0A7W6EVT2"/>
<dbReference type="Proteomes" id="UP000562395">
    <property type="component" value="Unassembled WGS sequence"/>
</dbReference>
<evidence type="ECO:0000313" key="1">
    <source>
        <dbReference type="EMBL" id="MBB3860521.1"/>
    </source>
</evidence>
<dbReference type="EMBL" id="JACICY010000003">
    <property type="protein sequence ID" value="MBB3860521.1"/>
    <property type="molecule type" value="Genomic_DNA"/>
</dbReference>
<dbReference type="RefSeq" id="WP_183612780.1">
    <property type="nucleotide sequence ID" value="NZ_JACICY010000003.1"/>
</dbReference>
<keyword evidence="2" id="KW-1185">Reference proteome</keyword>
<reference evidence="1 2" key="1">
    <citation type="submission" date="2020-08" db="EMBL/GenBank/DDBJ databases">
        <title>Genomic Encyclopedia of Type Strains, Phase IV (KMG-IV): sequencing the most valuable type-strain genomes for metagenomic binning, comparative biology and taxonomic classification.</title>
        <authorList>
            <person name="Goeker M."/>
        </authorList>
    </citation>
    <scope>NUCLEOTIDE SEQUENCE [LARGE SCALE GENOMIC DNA]</scope>
    <source>
        <strain evidence="1 2">DSM 14552</strain>
    </source>
</reference>
<proteinExistence type="predicted"/>
<organism evidence="1 2">
    <name type="scientific">Novosphingobium hassiacum</name>
    <dbReference type="NCBI Taxonomy" id="173676"/>
    <lineage>
        <taxon>Bacteria</taxon>
        <taxon>Pseudomonadati</taxon>
        <taxon>Pseudomonadota</taxon>
        <taxon>Alphaproteobacteria</taxon>
        <taxon>Sphingomonadales</taxon>
        <taxon>Sphingomonadaceae</taxon>
        <taxon>Novosphingobium</taxon>
    </lineage>
</organism>
<sequence>MAEDAIPLASRLCLACGMCCDGTLHDYARLRACDIEPATAVGLPTFNTADGLPAMPLPCQYLDGAACRRYDDWRPSICGEYQCQLQLRAAAGECTEAQAMDLIASALAARDRVIEVVAPGTTLTDARKRFGELAASKQALSPADARLVARVFALERVLDPHFRKPGARGLATSPGTSPND</sequence>